<dbReference type="Proteomes" id="UP000094801">
    <property type="component" value="Unassembled WGS sequence"/>
</dbReference>
<protein>
    <submittedName>
        <fullName evidence="1">Uncharacterized protein</fullName>
    </submittedName>
</protein>
<dbReference type="EMBL" id="KV453847">
    <property type="protein sequence ID" value="ODV88312.1"/>
    <property type="molecule type" value="Genomic_DNA"/>
</dbReference>
<organism evidence="1 2">
    <name type="scientific">[Candida] arabinofermentans NRRL YB-2248</name>
    <dbReference type="NCBI Taxonomy" id="983967"/>
    <lineage>
        <taxon>Eukaryota</taxon>
        <taxon>Fungi</taxon>
        <taxon>Dikarya</taxon>
        <taxon>Ascomycota</taxon>
        <taxon>Saccharomycotina</taxon>
        <taxon>Pichiomycetes</taxon>
        <taxon>Pichiales</taxon>
        <taxon>Pichiaceae</taxon>
        <taxon>Ogataea</taxon>
        <taxon>Ogataea/Candida clade</taxon>
    </lineage>
</organism>
<accession>A0A1E4T981</accession>
<proteinExistence type="predicted"/>
<keyword evidence="2" id="KW-1185">Reference proteome</keyword>
<evidence type="ECO:0000313" key="2">
    <source>
        <dbReference type="Proteomes" id="UP000094801"/>
    </source>
</evidence>
<sequence>MHNPQPSITIQYAGCWIMAYSNAVLIHRQVGYITPNNSFFYNFNLKRSILIQILTEQ</sequence>
<dbReference type="AlphaFoldDB" id="A0A1E4T981"/>
<evidence type="ECO:0000313" key="1">
    <source>
        <dbReference type="EMBL" id="ODV88312.1"/>
    </source>
</evidence>
<name>A0A1E4T981_9ASCO</name>
<gene>
    <name evidence="1" type="ORF">CANARDRAFT_26462</name>
</gene>
<reference evidence="2" key="1">
    <citation type="submission" date="2016-04" db="EMBL/GenBank/DDBJ databases">
        <title>Comparative genomics of biotechnologically important yeasts.</title>
        <authorList>
            <consortium name="DOE Joint Genome Institute"/>
            <person name="Riley R."/>
            <person name="Haridas S."/>
            <person name="Wolfe K.H."/>
            <person name="Lopes M.R."/>
            <person name="Hittinger C.T."/>
            <person name="Goker M."/>
            <person name="Salamov A."/>
            <person name="Wisecaver J."/>
            <person name="Long T.M."/>
            <person name="Aerts A.L."/>
            <person name="Barry K."/>
            <person name="Choi C."/>
            <person name="Clum A."/>
            <person name="Coughlan A.Y."/>
            <person name="Deshpande S."/>
            <person name="Douglass A.P."/>
            <person name="Hanson S.J."/>
            <person name="Klenk H.-P."/>
            <person name="Labutti K."/>
            <person name="Lapidus A."/>
            <person name="Lindquist E."/>
            <person name="Lipzen A."/>
            <person name="Meier-Kolthoff J.P."/>
            <person name="Ohm R.A."/>
            <person name="Otillar R.P."/>
            <person name="Pangilinan J."/>
            <person name="Peng Y."/>
            <person name="Rokas A."/>
            <person name="Rosa C.A."/>
            <person name="Scheuner C."/>
            <person name="Sibirny A.A."/>
            <person name="Slot J.C."/>
            <person name="Stielow J.B."/>
            <person name="Sun H."/>
            <person name="Kurtzman C.P."/>
            <person name="Blackwell M."/>
            <person name="Grigoriev I.V."/>
            <person name="Jeffries T.W."/>
        </authorList>
    </citation>
    <scope>NUCLEOTIDE SEQUENCE [LARGE SCALE GENOMIC DNA]</scope>
    <source>
        <strain evidence="2">NRRL YB-2248</strain>
    </source>
</reference>